<dbReference type="AlphaFoldDB" id="A0A1V8M4S2"/>
<dbReference type="STRING" id="1420851.AU255_01160"/>
<sequence length="85" mass="9619">MHQPAIISCALHDYIEIACLYGYQIKLLLKDGQTVAGKAINILSTPEKREYLLLACEQQIKIELIEIKELQVLTPQAKFQSVSFT</sequence>
<evidence type="ECO:0000313" key="2">
    <source>
        <dbReference type="Proteomes" id="UP000191980"/>
    </source>
</evidence>
<evidence type="ECO:0000313" key="1">
    <source>
        <dbReference type="EMBL" id="OQK16544.1"/>
    </source>
</evidence>
<dbReference type="OrthoDB" id="5344363at2"/>
<comment type="caution">
    <text evidence="1">The sequence shown here is derived from an EMBL/GenBank/DDBJ whole genome shotgun (WGS) entry which is preliminary data.</text>
</comment>
<dbReference type="InterPro" id="IPR023534">
    <property type="entry name" value="Rof/RNase_P-like"/>
</dbReference>
<name>A0A1V8M4S2_9GAMM</name>
<dbReference type="Gene3D" id="2.30.30.400">
    <property type="entry name" value="Rof-like"/>
    <property type="match status" value="1"/>
</dbReference>
<organism evidence="1 2">
    <name type="scientific">Methyloprofundus sedimenti</name>
    <dbReference type="NCBI Taxonomy" id="1420851"/>
    <lineage>
        <taxon>Bacteria</taxon>
        <taxon>Pseudomonadati</taxon>
        <taxon>Pseudomonadota</taxon>
        <taxon>Gammaproteobacteria</taxon>
        <taxon>Methylococcales</taxon>
        <taxon>Methylococcaceae</taxon>
        <taxon>Methyloprofundus</taxon>
    </lineage>
</organism>
<dbReference type="InterPro" id="IPR009778">
    <property type="entry name" value="ROF"/>
</dbReference>
<dbReference type="InterPro" id="IPR038626">
    <property type="entry name" value="Rof-like_sf"/>
</dbReference>
<dbReference type="EMBL" id="LPUF01000001">
    <property type="protein sequence ID" value="OQK16544.1"/>
    <property type="molecule type" value="Genomic_DNA"/>
</dbReference>
<reference evidence="1 2" key="1">
    <citation type="submission" date="2015-12" db="EMBL/GenBank/DDBJ databases">
        <authorList>
            <person name="Shamseldin A."/>
            <person name="Moawad H."/>
            <person name="Abd El-Rahim W.M."/>
            <person name="Sadowsky M.J."/>
        </authorList>
    </citation>
    <scope>NUCLEOTIDE SEQUENCE [LARGE SCALE GENOMIC DNA]</scope>
    <source>
        <strain evidence="1 2">WF1</strain>
    </source>
</reference>
<dbReference type="Pfam" id="PF07073">
    <property type="entry name" value="ROF"/>
    <property type="match status" value="1"/>
</dbReference>
<proteinExistence type="predicted"/>
<keyword evidence="2" id="KW-1185">Reference proteome</keyword>
<protein>
    <submittedName>
        <fullName evidence="1">Transcriptional regulator</fullName>
    </submittedName>
</protein>
<dbReference type="Proteomes" id="UP000191980">
    <property type="component" value="Unassembled WGS sequence"/>
</dbReference>
<dbReference type="SUPFAM" id="SSF101744">
    <property type="entry name" value="Rof/RNase P subunit-like"/>
    <property type="match status" value="1"/>
</dbReference>
<accession>A0A1V8M4S2</accession>
<gene>
    <name evidence="1" type="ORF">AU255_01160</name>
</gene>
<dbReference type="RefSeq" id="WP_080521175.1">
    <property type="nucleotide sequence ID" value="NZ_LPUF01000001.1"/>
</dbReference>